<evidence type="ECO:0000256" key="2">
    <source>
        <dbReference type="ARBA" id="ARBA00022803"/>
    </source>
</evidence>
<gene>
    <name evidence="4" type="ORF">KC729_12805</name>
</gene>
<keyword evidence="1" id="KW-0677">Repeat</keyword>
<dbReference type="InterPro" id="IPR019734">
    <property type="entry name" value="TPR_rpt"/>
</dbReference>
<protein>
    <submittedName>
        <fullName evidence="4">Tetratricopeptide repeat protein</fullName>
    </submittedName>
</protein>
<dbReference type="SMART" id="SM00028">
    <property type="entry name" value="TPR"/>
    <property type="match status" value="4"/>
</dbReference>
<dbReference type="Pfam" id="PF14559">
    <property type="entry name" value="TPR_19"/>
    <property type="match status" value="2"/>
</dbReference>
<name>A0A956RQ43_UNCEI</name>
<dbReference type="PANTHER" id="PTHR45586">
    <property type="entry name" value="TPR REPEAT-CONTAINING PROTEIN PA4667"/>
    <property type="match status" value="1"/>
</dbReference>
<evidence type="ECO:0000313" key="5">
    <source>
        <dbReference type="Proteomes" id="UP000697710"/>
    </source>
</evidence>
<accession>A0A956RQ43</accession>
<dbReference type="AlphaFoldDB" id="A0A956RQ43"/>
<reference evidence="4" key="2">
    <citation type="journal article" date="2021" name="Microbiome">
        <title>Successional dynamics and alternative stable states in a saline activated sludge microbial community over 9 years.</title>
        <authorList>
            <person name="Wang Y."/>
            <person name="Ye J."/>
            <person name="Ju F."/>
            <person name="Liu L."/>
            <person name="Boyd J.A."/>
            <person name="Deng Y."/>
            <person name="Parks D.H."/>
            <person name="Jiang X."/>
            <person name="Yin X."/>
            <person name="Woodcroft B.J."/>
            <person name="Tyson G.W."/>
            <person name="Hugenholtz P."/>
            <person name="Polz M.F."/>
            <person name="Zhang T."/>
        </authorList>
    </citation>
    <scope>NUCLEOTIDE SEQUENCE</scope>
    <source>
        <strain evidence="4">HKST-UBA01</strain>
    </source>
</reference>
<evidence type="ECO:0000256" key="3">
    <source>
        <dbReference type="SAM" id="MobiDB-lite"/>
    </source>
</evidence>
<dbReference type="Proteomes" id="UP000697710">
    <property type="component" value="Unassembled WGS sequence"/>
</dbReference>
<keyword evidence="2" id="KW-0802">TPR repeat</keyword>
<dbReference type="Gene3D" id="1.25.40.10">
    <property type="entry name" value="Tetratricopeptide repeat domain"/>
    <property type="match status" value="1"/>
</dbReference>
<dbReference type="InterPro" id="IPR011990">
    <property type="entry name" value="TPR-like_helical_dom_sf"/>
</dbReference>
<evidence type="ECO:0000313" key="4">
    <source>
        <dbReference type="EMBL" id="MCA9728560.1"/>
    </source>
</evidence>
<comment type="caution">
    <text evidence="4">The sequence shown here is derived from an EMBL/GenBank/DDBJ whole genome shotgun (WGS) entry which is preliminary data.</text>
</comment>
<proteinExistence type="predicted"/>
<dbReference type="SUPFAM" id="SSF48452">
    <property type="entry name" value="TPR-like"/>
    <property type="match status" value="1"/>
</dbReference>
<reference evidence="4" key="1">
    <citation type="submission" date="2020-04" db="EMBL/GenBank/DDBJ databases">
        <authorList>
            <person name="Zhang T."/>
        </authorList>
    </citation>
    <scope>NUCLEOTIDE SEQUENCE</scope>
    <source>
        <strain evidence="4">HKST-UBA01</strain>
    </source>
</reference>
<evidence type="ECO:0000256" key="1">
    <source>
        <dbReference type="ARBA" id="ARBA00022737"/>
    </source>
</evidence>
<dbReference type="EMBL" id="JAGQHR010000416">
    <property type="protein sequence ID" value="MCA9728560.1"/>
    <property type="molecule type" value="Genomic_DNA"/>
</dbReference>
<dbReference type="InterPro" id="IPR051012">
    <property type="entry name" value="CellSynth/LPSAsmb/PSIAsmb"/>
</dbReference>
<organism evidence="4 5">
    <name type="scientific">Eiseniibacteriota bacterium</name>
    <dbReference type="NCBI Taxonomy" id="2212470"/>
    <lineage>
        <taxon>Bacteria</taxon>
        <taxon>Candidatus Eiseniibacteriota</taxon>
    </lineage>
</organism>
<dbReference type="PANTHER" id="PTHR45586:SF1">
    <property type="entry name" value="LIPOPOLYSACCHARIDE ASSEMBLY PROTEIN B"/>
    <property type="match status" value="1"/>
</dbReference>
<feature type="non-terminal residue" evidence="4">
    <location>
        <position position="307"/>
    </location>
</feature>
<feature type="region of interest" description="Disordered" evidence="3">
    <location>
        <begin position="1"/>
        <end position="23"/>
    </location>
</feature>
<sequence>MTDPVVTDPPPPAETSADQRGDADRLLAEARTASARDDHATAIRSYEAAIAIEPALQESVAVSLAAQRTWAGQYDDAIYELHAYVRTHAFDMDARLLLALALSWNDQPQAALETYRAVLVHRPENRDARLGEARMLAWTGRSSEAAACYRALVAEDPGWLDARLGEAQIHNWRGDHRRSERLYRNILDDDPESRDAWLGLATAYRWDGRADRALEALTHAPPDDPGARELAAAIRDDWRPRWDTRYDFARDSDDFETRTATTAGRLPWGQRGHLRFGVADQRYARPGDQDGDELWATAGLDMRGAAT</sequence>